<evidence type="ECO:0000256" key="5">
    <source>
        <dbReference type="SAM" id="Phobius"/>
    </source>
</evidence>
<dbReference type="EMBL" id="PXYL01000032">
    <property type="protein sequence ID" value="PSJ52715.1"/>
    <property type="molecule type" value="Genomic_DNA"/>
</dbReference>
<feature type="transmembrane region" description="Helical" evidence="5">
    <location>
        <begin position="38"/>
        <end position="62"/>
    </location>
</feature>
<sequence length="122" mass="12889">MIPFIHNVGLALLGGVFVWAGAEHFLKFREVVTQLVARQFPAATVLLAAGSAVEIIAGLCLAADVARPYAALALIVFTISASVMALNFWRYSGPERQGLRSAFTINIAVVGGLIIAATTSFQ</sequence>
<name>A0A2P7RRB0_9HYPH</name>
<keyword evidence="4 5" id="KW-0472">Membrane</keyword>
<keyword evidence="3 5" id="KW-1133">Transmembrane helix</keyword>
<gene>
    <name evidence="6" type="ORF">C7I85_28615</name>
</gene>
<dbReference type="OrthoDB" id="8085393at2"/>
<dbReference type="RefSeq" id="WP_106727395.1">
    <property type="nucleotide sequence ID" value="NZ_PXYL01000032.1"/>
</dbReference>
<accession>A0A2P7RRB0</accession>
<keyword evidence="7" id="KW-1185">Reference proteome</keyword>
<dbReference type="AlphaFoldDB" id="A0A2P7RRB0"/>
<dbReference type="InterPro" id="IPR032808">
    <property type="entry name" value="DoxX"/>
</dbReference>
<evidence type="ECO:0000313" key="6">
    <source>
        <dbReference type="EMBL" id="PSJ52715.1"/>
    </source>
</evidence>
<feature type="transmembrane region" description="Helical" evidence="5">
    <location>
        <begin position="101"/>
        <end position="121"/>
    </location>
</feature>
<comment type="subcellular location">
    <subcellularLocation>
        <location evidence="1">Membrane</location>
        <topology evidence="1">Multi-pass membrane protein</topology>
    </subcellularLocation>
</comment>
<protein>
    <submittedName>
        <fullName evidence="6">DoxX family protein</fullName>
    </submittedName>
</protein>
<evidence type="ECO:0000256" key="3">
    <source>
        <dbReference type="ARBA" id="ARBA00022989"/>
    </source>
</evidence>
<organism evidence="6 7">
    <name type="scientific">Pseudaminobacter soli</name>
    <name type="common">ex Li et al. 2025</name>
    <dbReference type="NCBI Taxonomy" id="1295366"/>
    <lineage>
        <taxon>Bacteria</taxon>
        <taxon>Pseudomonadati</taxon>
        <taxon>Pseudomonadota</taxon>
        <taxon>Alphaproteobacteria</taxon>
        <taxon>Hyphomicrobiales</taxon>
        <taxon>Phyllobacteriaceae</taxon>
        <taxon>Pseudaminobacter</taxon>
    </lineage>
</organism>
<proteinExistence type="predicted"/>
<comment type="caution">
    <text evidence="6">The sequence shown here is derived from an EMBL/GenBank/DDBJ whole genome shotgun (WGS) entry which is preliminary data.</text>
</comment>
<evidence type="ECO:0000256" key="4">
    <source>
        <dbReference type="ARBA" id="ARBA00023136"/>
    </source>
</evidence>
<feature type="transmembrane region" description="Helical" evidence="5">
    <location>
        <begin position="69"/>
        <end position="89"/>
    </location>
</feature>
<keyword evidence="2 5" id="KW-0812">Transmembrane</keyword>
<dbReference type="Pfam" id="PF07681">
    <property type="entry name" value="DoxX"/>
    <property type="match status" value="1"/>
</dbReference>
<evidence type="ECO:0000256" key="1">
    <source>
        <dbReference type="ARBA" id="ARBA00004141"/>
    </source>
</evidence>
<evidence type="ECO:0000313" key="7">
    <source>
        <dbReference type="Proteomes" id="UP000240653"/>
    </source>
</evidence>
<dbReference type="GO" id="GO:0016020">
    <property type="term" value="C:membrane"/>
    <property type="evidence" value="ECO:0007669"/>
    <property type="project" value="UniProtKB-SubCell"/>
</dbReference>
<dbReference type="Proteomes" id="UP000240653">
    <property type="component" value="Unassembled WGS sequence"/>
</dbReference>
<reference evidence="6 7" key="1">
    <citation type="submission" date="2018-03" db="EMBL/GenBank/DDBJ databases">
        <title>The draft genome of Mesorhizobium soli JCM 19897.</title>
        <authorList>
            <person name="Li L."/>
            <person name="Liu L."/>
            <person name="Liang L."/>
            <person name="Wang T."/>
            <person name="Zhang X."/>
        </authorList>
    </citation>
    <scope>NUCLEOTIDE SEQUENCE [LARGE SCALE GENOMIC DNA]</scope>
    <source>
        <strain evidence="6 7">JCM 19897</strain>
    </source>
</reference>
<evidence type="ECO:0000256" key="2">
    <source>
        <dbReference type="ARBA" id="ARBA00022692"/>
    </source>
</evidence>